<dbReference type="SUPFAM" id="SSF158379">
    <property type="entry name" value="YqgQ-like"/>
    <property type="match status" value="1"/>
</dbReference>
<sequence>MKTVYDVQQLLKRFGTIVYIGNRIAELELMEDELRELHQTGCIDSDQYKTAVLLLRKEAGRLRGNRRVSSDE</sequence>
<evidence type="ECO:0000313" key="1">
    <source>
        <dbReference type="EMBL" id="GAA0602462.1"/>
    </source>
</evidence>
<dbReference type="EMBL" id="BAAADS010000012">
    <property type="protein sequence ID" value="GAA0602462.1"/>
    <property type="molecule type" value="Genomic_DNA"/>
</dbReference>
<accession>A0ABN1G1W5</accession>
<keyword evidence="2" id="KW-1185">Reference proteome</keyword>
<name>A0ABN1G1W5_9BACI</name>
<dbReference type="Pfam" id="PF06014">
    <property type="entry name" value="YqgQ-like"/>
    <property type="match status" value="1"/>
</dbReference>
<dbReference type="InterPro" id="IPR023164">
    <property type="entry name" value="YqgQ-like_sf"/>
</dbReference>
<gene>
    <name evidence="1" type="ORF">GCM10009001_19260</name>
</gene>
<dbReference type="Proteomes" id="UP001500866">
    <property type="component" value="Unassembled WGS sequence"/>
</dbReference>
<organism evidence="1 2">
    <name type="scientific">Virgibacillus siamensis</name>
    <dbReference type="NCBI Taxonomy" id="480071"/>
    <lineage>
        <taxon>Bacteria</taxon>
        <taxon>Bacillati</taxon>
        <taxon>Bacillota</taxon>
        <taxon>Bacilli</taxon>
        <taxon>Bacillales</taxon>
        <taxon>Bacillaceae</taxon>
        <taxon>Virgibacillus</taxon>
    </lineage>
</organism>
<dbReference type="InterPro" id="IPR009256">
    <property type="entry name" value="YqgQ-like"/>
</dbReference>
<comment type="caution">
    <text evidence="1">The sequence shown here is derived from an EMBL/GenBank/DDBJ whole genome shotgun (WGS) entry which is preliminary data.</text>
</comment>
<dbReference type="RefSeq" id="WP_343812458.1">
    <property type="nucleotide sequence ID" value="NZ_BAAADS010000012.1"/>
</dbReference>
<proteinExistence type="predicted"/>
<reference evidence="1 2" key="1">
    <citation type="journal article" date="2019" name="Int. J. Syst. Evol. Microbiol.">
        <title>The Global Catalogue of Microorganisms (GCM) 10K type strain sequencing project: providing services to taxonomists for standard genome sequencing and annotation.</title>
        <authorList>
            <consortium name="The Broad Institute Genomics Platform"/>
            <consortium name="The Broad Institute Genome Sequencing Center for Infectious Disease"/>
            <person name="Wu L."/>
            <person name="Ma J."/>
        </authorList>
    </citation>
    <scope>NUCLEOTIDE SEQUENCE [LARGE SCALE GENOMIC DNA]</scope>
    <source>
        <strain evidence="1 2">JCM 15395</strain>
    </source>
</reference>
<evidence type="ECO:0000313" key="2">
    <source>
        <dbReference type="Proteomes" id="UP001500866"/>
    </source>
</evidence>
<protein>
    <submittedName>
        <fullName evidence="1">YqgQ family protein</fullName>
    </submittedName>
</protein>
<dbReference type="Gene3D" id="1.10.287.760">
    <property type="entry name" value="YqgQ-like"/>
    <property type="match status" value="1"/>
</dbReference>